<dbReference type="GO" id="GO:0016747">
    <property type="term" value="F:acyltransferase activity, transferring groups other than amino-acyl groups"/>
    <property type="evidence" value="ECO:0007669"/>
    <property type="project" value="InterPro"/>
</dbReference>
<dbReference type="InterPro" id="IPR016181">
    <property type="entry name" value="Acyl_CoA_acyltransferase"/>
</dbReference>
<dbReference type="InterPro" id="IPR000182">
    <property type="entry name" value="GNAT_dom"/>
</dbReference>
<dbReference type="InterPro" id="IPR040579">
    <property type="entry name" value="Acetyltransf_19"/>
</dbReference>
<proteinExistence type="predicted"/>
<dbReference type="Gene3D" id="3.40.630.30">
    <property type="match status" value="1"/>
</dbReference>
<dbReference type="AlphaFoldDB" id="X0YBL4"/>
<dbReference type="SUPFAM" id="SSF55729">
    <property type="entry name" value="Acyl-CoA N-acyltransferases (Nat)"/>
    <property type="match status" value="1"/>
</dbReference>
<comment type="caution">
    <text evidence="2">The sequence shown here is derived from an EMBL/GenBank/DDBJ whole genome shotgun (WGS) entry which is preliminary data.</text>
</comment>
<dbReference type="EMBL" id="BARS01044256">
    <property type="protein sequence ID" value="GAG34231.1"/>
    <property type="molecule type" value="Genomic_DNA"/>
</dbReference>
<dbReference type="Pfam" id="PF18015">
    <property type="entry name" value="Acetyltransf_19"/>
    <property type="match status" value="1"/>
</dbReference>
<evidence type="ECO:0000259" key="1">
    <source>
        <dbReference type="PROSITE" id="PS51186"/>
    </source>
</evidence>
<organism evidence="2">
    <name type="scientific">marine sediment metagenome</name>
    <dbReference type="NCBI Taxonomy" id="412755"/>
    <lineage>
        <taxon>unclassified sequences</taxon>
        <taxon>metagenomes</taxon>
        <taxon>ecological metagenomes</taxon>
    </lineage>
</organism>
<feature type="non-terminal residue" evidence="2">
    <location>
        <position position="1"/>
    </location>
</feature>
<protein>
    <recommendedName>
        <fullName evidence="1">N-acetyltransferase domain-containing protein</fullName>
    </recommendedName>
</protein>
<accession>X0YBL4</accession>
<sequence>DSLAGPVKGAFVSTAEPHYLSLCLDRFSKFEVNSLMYQLDDRRDEQPPEAALTMPTVKSEQLTGAVEFAAAAIGASAEWLSGYYANLIDRQELFGVWENGQLIATGESRGYDDYQTQYADVGVIVAQLHRGNGMATKILRQLVALNEANGLTSICSTEKTNLAAQKAIERAGFFASNRIIQFHS</sequence>
<name>X0YBL4_9ZZZZ</name>
<evidence type="ECO:0000313" key="2">
    <source>
        <dbReference type="EMBL" id="GAG34231.1"/>
    </source>
</evidence>
<feature type="domain" description="N-acetyltransferase" evidence="1">
    <location>
        <begin position="52"/>
        <end position="184"/>
    </location>
</feature>
<dbReference type="PROSITE" id="PS51186">
    <property type="entry name" value="GNAT"/>
    <property type="match status" value="1"/>
</dbReference>
<reference evidence="2" key="1">
    <citation type="journal article" date="2014" name="Front. Microbiol.">
        <title>High frequency of phylogenetically diverse reductive dehalogenase-homologous genes in deep subseafloor sedimentary metagenomes.</title>
        <authorList>
            <person name="Kawai M."/>
            <person name="Futagami T."/>
            <person name="Toyoda A."/>
            <person name="Takaki Y."/>
            <person name="Nishi S."/>
            <person name="Hori S."/>
            <person name="Arai W."/>
            <person name="Tsubouchi T."/>
            <person name="Morono Y."/>
            <person name="Uchiyama I."/>
            <person name="Ito T."/>
            <person name="Fujiyama A."/>
            <person name="Inagaki F."/>
            <person name="Takami H."/>
        </authorList>
    </citation>
    <scope>NUCLEOTIDE SEQUENCE</scope>
    <source>
        <strain evidence="2">Expedition CK06-06</strain>
    </source>
</reference>
<dbReference type="Pfam" id="PF00583">
    <property type="entry name" value="Acetyltransf_1"/>
    <property type="match status" value="1"/>
</dbReference>
<gene>
    <name evidence="2" type="ORF">S01H1_66896</name>
</gene>